<evidence type="ECO:0000313" key="13">
    <source>
        <dbReference type="EMBL" id="SFC00955.1"/>
    </source>
</evidence>
<dbReference type="Pfam" id="PF11975">
    <property type="entry name" value="Glyco_hydro_4C"/>
    <property type="match status" value="1"/>
</dbReference>
<keyword evidence="9" id="KW-0170">Cobalt</keyword>
<evidence type="ECO:0000256" key="6">
    <source>
        <dbReference type="ARBA" id="ARBA00023295"/>
    </source>
</evidence>
<dbReference type="InterPro" id="IPR019802">
    <property type="entry name" value="GlycHydrolase_4_CS"/>
</dbReference>
<feature type="domain" description="Glycosyl hydrolase family 4 C-terminal" evidence="12">
    <location>
        <begin position="208"/>
        <end position="441"/>
    </location>
</feature>
<evidence type="ECO:0000313" key="14">
    <source>
        <dbReference type="Proteomes" id="UP000199207"/>
    </source>
</evidence>
<comment type="similarity">
    <text evidence="1 11">Belongs to the glycosyl hydrolase 4 family.</text>
</comment>
<evidence type="ECO:0000256" key="11">
    <source>
        <dbReference type="RuleBase" id="RU361152"/>
    </source>
</evidence>
<keyword evidence="9" id="KW-0533">Nickel</keyword>
<dbReference type="PROSITE" id="PS01324">
    <property type="entry name" value="GLYCOSYL_HYDROL_F4"/>
    <property type="match status" value="1"/>
</dbReference>
<evidence type="ECO:0000256" key="4">
    <source>
        <dbReference type="ARBA" id="ARBA00023027"/>
    </source>
</evidence>
<dbReference type="GO" id="GO:0046872">
    <property type="term" value="F:metal ion binding"/>
    <property type="evidence" value="ECO:0007669"/>
    <property type="project" value="UniProtKB-KW"/>
</dbReference>
<dbReference type="Gene3D" id="3.40.50.720">
    <property type="entry name" value="NAD(P)-binding Rossmann-like Domain"/>
    <property type="match status" value="1"/>
</dbReference>
<protein>
    <submittedName>
        <fullName evidence="13">6-phospho-beta-glucosidase</fullName>
    </submittedName>
</protein>
<dbReference type="STRING" id="910347.SAMN05421773_101810"/>
<feature type="binding site" evidence="9">
    <location>
        <position position="213"/>
    </location>
    <ligand>
        <name>Mn(2+)</name>
        <dbReference type="ChEBI" id="CHEBI:29035"/>
    </ligand>
</feature>
<dbReference type="AlphaFoldDB" id="A0A1I1FNQ8"/>
<dbReference type="PANTHER" id="PTHR32092">
    <property type="entry name" value="6-PHOSPHO-BETA-GLUCOSIDASE-RELATED"/>
    <property type="match status" value="1"/>
</dbReference>
<evidence type="ECO:0000256" key="10">
    <source>
        <dbReference type="PIRSR" id="PIRSR601088-4"/>
    </source>
</evidence>
<dbReference type="GO" id="GO:0016616">
    <property type="term" value="F:oxidoreductase activity, acting on the CH-OH group of donors, NAD or NADP as acceptor"/>
    <property type="evidence" value="ECO:0007669"/>
    <property type="project" value="InterPro"/>
</dbReference>
<dbReference type="Proteomes" id="UP000199207">
    <property type="component" value="Unassembled WGS sequence"/>
</dbReference>
<feature type="site" description="Increases basicity of active site Tyr" evidence="10">
    <location>
        <position position="122"/>
    </location>
</feature>
<keyword evidence="3 11" id="KW-0378">Hydrolase</keyword>
<comment type="cofactor">
    <cofactor evidence="11">
        <name>NAD(+)</name>
        <dbReference type="ChEBI" id="CHEBI:57540"/>
    </cofactor>
    <text evidence="11">Binds 1 NAD(+) per subunit.</text>
</comment>
<feature type="active site" description="Proton donor" evidence="7">
    <location>
        <position position="182"/>
    </location>
</feature>
<dbReference type="PRINTS" id="PR00732">
    <property type="entry name" value="GLHYDRLASE4"/>
</dbReference>
<keyword evidence="2 9" id="KW-0479">Metal-binding</keyword>
<gene>
    <name evidence="13" type="ORF">SAMN05421773_101810</name>
</gene>
<proteinExistence type="inferred from homology"/>
<evidence type="ECO:0000256" key="7">
    <source>
        <dbReference type="PIRSR" id="PIRSR601088-1"/>
    </source>
</evidence>
<evidence type="ECO:0000256" key="1">
    <source>
        <dbReference type="ARBA" id="ARBA00010141"/>
    </source>
</evidence>
<dbReference type="SUPFAM" id="SSF56327">
    <property type="entry name" value="LDH C-terminal domain-like"/>
    <property type="match status" value="1"/>
</dbReference>
<dbReference type="Pfam" id="PF02056">
    <property type="entry name" value="Glyco_hydro_4"/>
    <property type="match status" value="1"/>
</dbReference>
<evidence type="ECO:0000256" key="8">
    <source>
        <dbReference type="PIRSR" id="PIRSR601088-2"/>
    </source>
</evidence>
<dbReference type="GO" id="GO:0005975">
    <property type="term" value="P:carbohydrate metabolic process"/>
    <property type="evidence" value="ECO:0007669"/>
    <property type="project" value="InterPro"/>
</dbReference>
<evidence type="ECO:0000256" key="5">
    <source>
        <dbReference type="ARBA" id="ARBA00023211"/>
    </source>
</evidence>
<feature type="active site" description="Proton acceptor" evidence="7">
    <location>
        <position position="262"/>
    </location>
</feature>
<evidence type="ECO:0000259" key="12">
    <source>
        <dbReference type="Pfam" id="PF11975"/>
    </source>
</evidence>
<dbReference type="OrthoDB" id="9767022at2"/>
<name>A0A1I1FNQ8_9ACTN</name>
<dbReference type="InterPro" id="IPR001088">
    <property type="entry name" value="Glyco_hydro_4"/>
</dbReference>
<dbReference type="PANTHER" id="PTHR32092:SF5">
    <property type="entry name" value="6-PHOSPHO-BETA-GLUCOSIDASE"/>
    <property type="match status" value="1"/>
</dbReference>
<feature type="binding site" evidence="8">
    <location>
        <position position="160"/>
    </location>
    <ligand>
        <name>substrate</name>
    </ligand>
</feature>
<keyword evidence="5 9" id="KW-0464">Manganese</keyword>
<evidence type="ECO:0000256" key="3">
    <source>
        <dbReference type="ARBA" id="ARBA00022801"/>
    </source>
</evidence>
<keyword evidence="6 11" id="KW-0326">Glycosidase</keyword>
<keyword evidence="14" id="KW-1185">Reference proteome</keyword>
<dbReference type="EMBL" id="FOLM01000001">
    <property type="protein sequence ID" value="SFC00955.1"/>
    <property type="molecule type" value="Genomic_DNA"/>
</dbReference>
<dbReference type="InterPro" id="IPR015955">
    <property type="entry name" value="Lactate_DH/Glyco_Ohase_4_C"/>
</dbReference>
<accession>A0A1I1FNQ8</accession>
<dbReference type="RefSeq" id="WP_093837153.1">
    <property type="nucleotide sequence ID" value="NZ_FOLM01000001.1"/>
</dbReference>
<dbReference type="GO" id="GO:0004553">
    <property type="term" value="F:hydrolase activity, hydrolyzing O-glycosyl compounds"/>
    <property type="evidence" value="ECO:0007669"/>
    <property type="project" value="InterPro"/>
</dbReference>
<dbReference type="SUPFAM" id="SSF51735">
    <property type="entry name" value="NAD(P)-binding Rossmann-fold domains"/>
    <property type="match status" value="1"/>
</dbReference>
<feature type="binding site" evidence="8">
    <location>
        <position position="106"/>
    </location>
    <ligand>
        <name>substrate</name>
    </ligand>
</feature>
<evidence type="ECO:0000256" key="9">
    <source>
        <dbReference type="PIRSR" id="PIRSR601088-3"/>
    </source>
</evidence>
<dbReference type="Gene3D" id="3.90.110.10">
    <property type="entry name" value="Lactate dehydrogenase/glycoside hydrolase, family 4, C-terminal"/>
    <property type="match status" value="1"/>
</dbReference>
<dbReference type="InterPro" id="IPR022616">
    <property type="entry name" value="Glyco_hydro_4_C"/>
</dbReference>
<organism evidence="13 14">
    <name type="scientific">Streptomyces aidingensis</name>
    <dbReference type="NCBI Taxonomy" id="910347"/>
    <lineage>
        <taxon>Bacteria</taxon>
        <taxon>Bacillati</taxon>
        <taxon>Actinomycetota</taxon>
        <taxon>Actinomycetes</taxon>
        <taxon>Kitasatosporales</taxon>
        <taxon>Streptomycetaceae</taxon>
        <taxon>Streptomyces</taxon>
    </lineage>
</organism>
<sequence length="457" mass="48784">MRLSIIGGGGFRVPLVYRALLTDGGAEGGGPPFSRLFSDIVLYDADPARAEVIAAVLRGLRDTGGPGGPGGPGEGPAVRVAADQDEALRDADFVFCAIRVGGTRARARDERLAVAEGVLGQETAGAGGVLYGLRTVPVAVRLARRVRELAPRAWVINATNPAGMVTEAMATVLGHRVIGICDSPVGLVRRAARAAGLDPAAPALGYDYLGLNHLGWLRTLVHDGRDVLPDLLADSDALGSFEEGRLFGAEWLRALGAIPNEYLYYYYFRRESLEKEWEATETRGEFLDRQQSQFFARAAAEPPARAYELWQAARRERDETYLAEAREATGGWQRDAEDLDEGGYEGVALATMRAIHNDHRVRMILNVRNAGTVTALPDGAIIETVCEVGAQGAHPVACLEPGPAELGLMLLVKAAERATIEAALTGSEDAAWRALALHPLIDSPAVAARLLARAAGR</sequence>
<feature type="binding site" evidence="9">
    <location>
        <position position="181"/>
    </location>
    <ligand>
        <name>Mn(2+)</name>
        <dbReference type="ChEBI" id="CHEBI:29035"/>
    </ligand>
</feature>
<keyword evidence="9" id="KW-0408">Iron</keyword>
<evidence type="ECO:0000256" key="2">
    <source>
        <dbReference type="ARBA" id="ARBA00022723"/>
    </source>
</evidence>
<keyword evidence="4 11" id="KW-0520">NAD</keyword>
<reference evidence="13 14" key="1">
    <citation type="submission" date="2016-10" db="EMBL/GenBank/DDBJ databases">
        <authorList>
            <person name="de Groot N.N."/>
        </authorList>
    </citation>
    <scope>NUCLEOTIDE SEQUENCE [LARGE SCALE GENOMIC DNA]</scope>
    <source>
        <strain evidence="13 14">CGMCC 4.5739</strain>
    </source>
</reference>
<dbReference type="InterPro" id="IPR036291">
    <property type="entry name" value="NAD(P)-bd_dom_sf"/>
</dbReference>